<dbReference type="STRING" id="598659.NAMH_0902"/>
<dbReference type="OrthoDB" id="5351934at2"/>
<proteinExistence type="predicted"/>
<dbReference type="GO" id="GO:0006935">
    <property type="term" value="P:chemotaxis"/>
    <property type="evidence" value="ECO:0007669"/>
    <property type="project" value="UniProtKB-KW"/>
</dbReference>
<dbReference type="SUPFAM" id="SSF103039">
    <property type="entry name" value="CheC-like"/>
    <property type="match status" value="1"/>
</dbReference>
<dbReference type="Pfam" id="PF13690">
    <property type="entry name" value="CheX"/>
    <property type="match status" value="1"/>
</dbReference>
<feature type="domain" description="Chemotaxis phosphatase CheX-like" evidence="3">
    <location>
        <begin position="350"/>
        <end position="445"/>
    </location>
</feature>
<protein>
    <submittedName>
        <fullName evidence="4">CheC, inhibitor of MCP methylation</fullName>
    </submittedName>
</protein>
<dbReference type="Gene3D" id="3.40.1550.10">
    <property type="entry name" value="CheC-like"/>
    <property type="match status" value="1"/>
</dbReference>
<dbReference type="KEGG" id="nam:NAMH_0902"/>
<dbReference type="PANTHER" id="PTHR39452">
    <property type="entry name" value="CHEY-P PHOSPHATASE CHEX"/>
    <property type="match status" value="1"/>
</dbReference>
<feature type="domain" description="STAS" evidence="2">
    <location>
        <begin position="13"/>
        <end position="103"/>
    </location>
</feature>
<dbReference type="InterPro" id="IPR038756">
    <property type="entry name" value="CheX-like"/>
</dbReference>
<gene>
    <name evidence="4" type="ordered locus">NAMH_0902</name>
</gene>
<dbReference type="Pfam" id="PF01740">
    <property type="entry name" value="STAS"/>
    <property type="match status" value="1"/>
</dbReference>
<name>B9L9J7_NAUPA</name>
<evidence type="ECO:0000259" key="3">
    <source>
        <dbReference type="Pfam" id="PF13690"/>
    </source>
</evidence>
<dbReference type="HOGENOM" id="CLU_589147_0_0_7"/>
<reference evidence="4 5" key="1">
    <citation type="journal article" date="2009" name="PLoS Genet.">
        <title>Adaptations to submarine hydrothermal environments exemplified by the genome of Nautilia profundicola.</title>
        <authorList>
            <person name="Campbell B.J."/>
            <person name="Smith J.L."/>
            <person name="Hanson T.E."/>
            <person name="Klotz M.G."/>
            <person name="Stein L.Y."/>
            <person name="Lee C.K."/>
            <person name="Wu D."/>
            <person name="Robinson J.M."/>
            <person name="Khouri H.M."/>
            <person name="Eisen J.A."/>
            <person name="Cary S.C."/>
        </authorList>
    </citation>
    <scope>NUCLEOTIDE SEQUENCE [LARGE SCALE GENOMIC DNA]</scope>
    <source>
        <strain evidence="5">ATCC BAA-1463 / DSM 18972 / AmH</strain>
    </source>
</reference>
<dbReference type="CDD" id="cd17906">
    <property type="entry name" value="CheX"/>
    <property type="match status" value="1"/>
</dbReference>
<accession>B9L9J7</accession>
<dbReference type="InterPro" id="IPR028976">
    <property type="entry name" value="CheC-like_sf"/>
</dbReference>
<evidence type="ECO:0000256" key="1">
    <source>
        <dbReference type="ARBA" id="ARBA00022500"/>
    </source>
</evidence>
<dbReference type="eggNOG" id="COG1406">
    <property type="taxonomic scope" value="Bacteria"/>
</dbReference>
<dbReference type="AlphaFoldDB" id="B9L9J7"/>
<keyword evidence="1" id="KW-0145">Chemotaxis</keyword>
<dbReference type="InterPro" id="IPR002645">
    <property type="entry name" value="STAS_dom"/>
</dbReference>
<dbReference type="EMBL" id="CP001279">
    <property type="protein sequence ID" value="ACM92669.1"/>
    <property type="molecule type" value="Genomic_DNA"/>
</dbReference>
<dbReference type="PANTHER" id="PTHR39452:SF1">
    <property type="entry name" value="CHEY-P PHOSPHATASE CHEX"/>
    <property type="match status" value="1"/>
</dbReference>
<dbReference type="InterPro" id="IPR028051">
    <property type="entry name" value="CheX-like_dom"/>
</dbReference>
<dbReference type="RefSeq" id="WP_015901721.1">
    <property type="nucleotide sequence ID" value="NC_012115.1"/>
</dbReference>
<evidence type="ECO:0000313" key="5">
    <source>
        <dbReference type="Proteomes" id="UP000000448"/>
    </source>
</evidence>
<organism evidence="4 5">
    <name type="scientific">Nautilia profundicola (strain ATCC BAA-1463 / DSM 18972 / AmH)</name>
    <dbReference type="NCBI Taxonomy" id="598659"/>
    <lineage>
        <taxon>Bacteria</taxon>
        <taxon>Pseudomonadati</taxon>
        <taxon>Campylobacterota</taxon>
        <taxon>Epsilonproteobacteria</taxon>
        <taxon>Nautiliales</taxon>
        <taxon>Nautiliaceae</taxon>
        <taxon>Nautilia</taxon>
    </lineage>
</organism>
<evidence type="ECO:0000313" key="4">
    <source>
        <dbReference type="EMBL" id="ACM92669.1"/>
    </source>
</evidence>
<sequence length="458" mass="52700">MGVVRSYLGSKVYYRPQGFLDASNASLIITPNDIKNFETRKIKYVSIDFAKVISANINAIRFLNDIFETLYKKDIECSFFNVNKSVYDLVLKIDNRFFNIYESEEVEKLFTSDEIIDKDIYLCCINNDENKNLIIYHLVKKGYMPISVNDESEIKNTENAIVIKNSIISKFSNRVSAIVKNNIVYFYFDGFLDTSLSQKFDIDYFRRSLSIGFRIFVFNMNNVKGLNIHAVSFLTKLGVESAEYGALMAIVGLNAKNVQPKMLTDLEDVGFLFFADEDELMNSEALEEAKKHMDVIYKKQKKITKELVNLLPYFVNSTIDTVQLMTGIEAKKEKPELTKIEFDLSNNNYVTSSLGFYGDIDGMVVLIFSEKLTKNISRILLGEEAKTKEELHDIVAEFANIIVGNTKTEFAKHDVQINMTLPKVFDDLESLKSLVAEKKAIEVKFYFDDDEFYFYLTR</sequence>
<dbReference type="Proteomes" id="UP000000448">
    <property type="component" value="Chromosome"/>
</dbReference>
<evidence type="ECO:0000259" key="2">
    <source>
        <dbReference type="Pfam" id="PF01740"/>
    </source>
</evidence>
<keyword evidence="5" id="KW-1185">Reference proteome</keyword>